<dbReference type="PANTHER" id="PTHR33744:SF15">
    <property type="entry name" value="CARBOHYDRATE DIACID REGULATOR"/>
    <property type="match status" value="1"/>
</dbReference>
<proteinExistence type="predicted"/>
<reference evidence="4" key="1">
    <citation type="submission" date="2016-10" db="EMBL/GenBank/DDBJ databases">
        <authorList>
            <person name="Varghese N."/>
            <person name="Submissions S."/>
        </authorList>
    </citation>
    <scope>NUCLEOTIDE SEQUENCE [LARGE SCALE GENOMIC DNA]</scope>
    <source>
        <strain evidence="4">CGMCC 1.3566</strain>
    </source>
</reference>
<dbReference type="Gene3D" id="1.10.10.2840">
    <property type="entry name" value="PucR C-terminal helix-turn-helix domain"/>
    <property type="match status" value="1"/>
</dbReference>
<dbReference type="Pfam" id="PF13556">
    <property type="entry name" value="HTH_30"/>
    <property type="match status" value="1"/>
</dbReference>
<dbReference type="InterPro" id="IPR042070">
    <property type="entry name" value="PucR_C-HTH_sf"/>
</dbReference>
<organism evidence="3 4">
    <name type="scientific">Salinibacillus kushneri</name>
    <dbReference type="NCBI Taxonomy" id="237682"/>
    <lineage>
        <taxon>Bacteria</taxon>
        <taxon>Bacillati</taxon>
        <taxon>Bacillota</taxon>
        <taxon>Bacilli</taxon>
        <taxon>Bacillales</taxon>
        <taxon>Bacillaceae</taxon>
        <taxon>Salinibacillus</taxon>
    </lineage>
</organism>
<evidence type="ECO:0000259" key="1">
    <source>
        <dbReference type="Pfam" id="PF07905"/>
    </source>
</evidence>
<evidence type="ECO:0000313" key="4">
    <source>
        <dbReference type="Proteomes" id="UP000199095"/>
    </source>
</evidence>
<sequence length="540" mass="63233">MNKAEVTVEDVLHRPYFQSSRVVAGHEGLDNVIKWPHIVEIEKFGHLLNGQEFILTTGVSWDHNHENCLNYLQQLIDHDASALCVELGTYIKNIPPKMCQLADQHQFPIITFSHEVKFVDITKDIQEMVLGYEQKMWLTLEEIYKSLNKALLNGRKIGDFLRILHKYTNKSVTVVLNDGQSWFFPPIRNETKREWLNNIANDKKNVTSQPLTIFQEEIGNLYVLESKEQVNRFDSLALGRCAAFINQYIWNQFEKRAVRTVPYNLWILDAIKGKLSHQEVVEELLQLHPYIRLGEAMIGIVPTSNDKGSQDNEEHKQSVNYVMMNARGIFTQSGFYFVTAMDLNEHYLIILLINQHKSSSLFYRLTKSVKQLKRMSRIDKITSIKWISFGKTVENYHHLKESYKTAISTLTFQNTYLPLEKPYYKQLHVYRIIDQLKNTKELQEIIEDYIGSLIRYDQDHNGNLLLTLHSYLKNMGSKKETAEELYIVRQTLYHRLTKIKELLGDDFMLPENRIMIEFTIYAYHYQGKMEQTGDLPSINP</sequence>
<dbReference type="InterPro" id="IPR012914">
    <property type="entry name" value="PucR_dom"/>
</dbReference>
<evidence type="ECO:0000259" key="2">
    <source>
        <dbReference type="Pfam" id="PF13556"/>
    </source>
</evidence>
<name>A0A1H9ZBL3_9BACI</name>
<feature type="domain" description="Purine catabolism PurC-like" evidence="1">
    <location>
        <begin position="10"/>
        <end position="128"/>
    </location>
</feature>
<dbReference type="OrthoDB" id="143422at2"/>
<keyword evidence="4" id="KW-1185">Reference proteome</keyword>
<gene>
    <name evidence="3" type="ORF">SAMN05421676_101455</name>
</gene>
<protein>
    <submittedName>
        <fullName evidence="3">Purine catabolism regulatory protein</fullName>
    </submittedName>
</protein>
<evidence type="ECO:0000313" key="3">
    <source>
        <dbReference type="EMBL" id="SES78854.1"/>
    </source>
</evidence>
<dbReference type="Proteomes" id="UP000199095">
    <property type="component" value="Unassembled WGS sequence"/>
</dbReference>
<dbReference type="EMBL" id="FOHJ01000001">
    <property type="protein sequence ID" value="SES78854.1"/>
    <property type="molecule type" value="Genomic_DNA"/>
</dbReference>
<dbReference type="AlphaFoldDB" id="A0A1H9ZBL3"/>
<dbReference type="Pfam" id="PF07905">
    <property type="entry name" value="PucR"/>
    <property type="match status" value="1"/>
</dbReference>
<dbReference type="PANTHER" id="PTHR33744">
    <property type="entry name" value="CARBOHYDRATE DIACID REGULATOR"/>
    <property type="match status" value="1"/>
</dbReference>
<dbReference type="InterPro" id="IPR051448">
    <property type="entry name" value="CdaR-like_regulators"/>
</dbReference>
<dbReference type="STRING" id="237682.SAMN05421676_101455"/>
<accession>A0A1H9ZBL3</accession>
<dbReference type="InterPro" id="IPR025736">
    <property type="entry name" value="PucR_C-HTH_dom"/>
</dbReference>
<feature type="domain" description="PucR C-terminal helix-turn-helix" evidence="2">
    <location>
        <begin position="464"/>
        <end position="518"/>
    </location>
</feature>
<dbReference type="RefSeq" id="WP_093131510.1">
    <property type="nucleotide sequence ID" value="NZ_FOHJ01000001.1"/>
</dbReference>